<accession>A0A6N8T637</accession>
<name>A0A6N8T637_SHIZO</name>
<dbReference type="InterPro" id="IPR037185">
    <property type="entry name" value="EmrE-like"/>
</dbReference>
<feature type="transmembrane region" description="Helical" evidence="5">
    <location>
        <begin position="210"/>
        <end position="230"/>
    </location>
</feature>
<dbReference type="InterPro" id="IPR000620">
    <property type="entry name" value="EamA_dom"/>
</dbReference>
<feature type="transmembrane region" description="Helical" evidence="5">
    <location>
        <begin position="171"/>
        <end position="190"/>
    </location>
</feature>
<feature type="transmembrane region" description="Helical" evidence="5">
    <location>
        <begin position="33"/>
        <end position="51"/>
    </location>
</feature>
<evidence type="ECO:0000313" key="8">
    <source>
        <dbReference type="Proteomes" id="UP000440304"/>
    </source>
</evidence>
<dbReference type="PANTHER" id="PTHR32322:SF9">
    <property type="entry name" value="AMINO-ACID METABOLITE EFFLUX PUMP-RELATED"/>
    <property type="match status" value="1"/>
</dbReference>
<evidence type="ECO:0000256" key="5">
    <source>
        <dbReference type="SAM" id="Phobius"/>
    </source>
</evidence>
<proteinExistence type="predicted"/>
<dbReference type="Proteomes" id="UP000440304">
    <property type="component" value="Unassembled WGS sequence"/>
</dbReference>
<dbReference type="AlphaFoldDB" id="A0A6N8T637"/>
<feature type="domain" description="EamA" evidence="6">
    <location>
        <begin position="141"/>
        <end position="280"/>
    </location>
</feature>
<dbReference type="PANTHER" id="PTHR32322">
    <property type="entry name" value="INNER MEMBRANE TRANSPORTER"/>
    <property type="match status" value="1"/>
</dbReference>
<organism evidence="7 8">
    <name type="scientific">Shinella zoogloeoides</name>
    <name type="common">Crabtreella saccharophila</name>
    <dbReference type="NCBI Taxonomy" id="352475"/>
    <lineage>
        <taxon>Bacteria</taxon>
        <taxon>Pseudomonadati</taxon>
        <taxon>Pseudomonadota</taxon>
        <taxon>Alphaproteobacteria</taxon>
        <taxon>Hyphomicrobiales</taxon>
        <taxon>Rhizobiaceae</taxon>
        <taxon>Shinella</taxon>
    </lineage>
</organism>
<evidence type="ECO:0000256" key="3">
    <source>
        <dbReference type="ARBA" id="ARBA00022989"/>
    </source>
</evidence>
<feature type="transmembrane region" description="Helical" evidence="5">
    <location>
        <begin position="264"/>
        <end position="282"/>
    </location>
</feature>
<comment type="caution">
    <text evidence="7">The sequence shown here is derived from an EMBL/GenBank/DDBJ whole genome shotgun (WGS) entry which is preliminary data.</text>
</comment>
<keyword evidence="4 5" id="KW-0472">Membrane</keyword>
<evidence type="ECO:0000259" key="6">
    <source>
        <dbReference type="Pfam" id="PF00892"/>
    </source>
</evidence>
<keyword evidence="2 5" id="KW-0812">Transmembrane</keyword>
<protein>
    <submittedName>
        <fullName evidence="7">EamA family transporter</fullName>
    </submittedName>
</protein>
<feature type="domain" description="EamA" evidence="6">
    <location>
        <begin position="6"/>
        <end position="130"/>
    </location>
</feature>
<feature type="transmembrane region" description="Helical" evidence="5">
    <location>
        <begin position="140"/>
        <end position="159"/>
    </location>
</feature>
<dbReference type="GO" id="GO:0016020">
    <property type="term" value="C:membrane"/>
    <property type="evidence" value="ECO:0007669"/>
    <property type="project" value="UniProtKB-SubCell"/>
</dbReference>
<dbReference type="EMBL" id="WUML01000001">
    <property type="protein sequence ID" value="MXN98752.1"/>
    <property type="molecule type" value="Genomic_DNA"/>
</dbReference>
<evidence type="ECO:0000256" key="4">
    <source>
        <dbReference type="ARBA" id="ARBA00023136"/>
    </source>
</evidence>
<feature type="transmembrane region" description="Helical" evidence="5">
    <location>
        <begin position="7"/>
        <end position="27"/>
    </location>
</feature>
<dbReference type="RefSeq" id="WP_160784230.1">
    <property type="nucleotide sequence ID" value="NZ_CP086610.1"/>
</dbReference>
<evidence type="ECO:0000256" key="2">
    <source>
        <dbReference type="ARBA" id="ARBA00022692"/>
    </source>
</evidence>
<gene>
    <name evidence="7" type="ORF">GR156_00430</name>
</gene>
<comment type="subcellular location">
    <subcellularLocation>
        <location evidence="1">Membrane</location>
        <topology evidence="1">Multi-pass membrane protein</topology>
    </subcellularLocation>
</comment>
<feature type="transmembrane region" description="Helical" evidence="5">
    <location>
        <begin position="237"/>
        <end position="258"/>
    </location>
</feature>
<dbReference type="SUPFAM" id="SSF103481">
    <property type="entry name" value="Multidrug resistance efflux transporter EmrE"/>
    <property type="match status" value="2"/>
</dbReference>
<evidence type="ECO:0000313" key="7">
    <source>
        <dbReference type="EMBL" id="MXN98752.1"/>
    </source>
</evidence>
<keyword evidence="3 5" id="KW-1133">Transmembrane helix</keyword>
<feature type="transmembrane region" description="Helical" evidence="5">
    <location>
        <begin position="58"/>
        <end position="79"/>
    </location>
</feature>
<dbReference type="OrthoDB" id="7158585at2"/>
<reference evidence="7 8" key="1">
    <citation type="submission" date="2019-12" db="EMBL/GenBank/DDBJ databases">
        <title>Shinella granuli gen. nov., sp. nov., and proposal of the reclassification of Zoogloea ramigera ATCC 19623 as Shinella zoogloeoides sp. nov.</title>
        <authorList>
            <person name="Gao J."/>
        </authorList>
    </citation>
    <scope>NUCLEOTIDE SEQUENCE [LARGE SCALE GENOMIC DNA]</scope>
    <source>
        <strain evidence="7 8">DSM 287</strain>
    </source>
</reference>
<feature type="transmembrane region" description="Helical" evidence="5">
    <location>
        <begin position="91"/>
        <end position="110"/>
    </location>
</feature>
<feature type="transmembrane region" description="Helical" evidence="5">
    <location>
        <begin position="117"/>
        <end position="134"/>
    </location>
</feature>
<dbReference type="Pfam" id="PF00892">
    <property type="entry name" value="EamA"/>
    <property type="match status" value="2"/>
</dbReference>
<dbReference type="InterPro" id="IPR050638">
    <property type="entry name" value="AA-Vitamin_Transporters"/>
</dbReference>
<evidence type="ECO:0000256" key="1">
    <source>
        <dbReference type="ARBA" id="ARBA00004141"/>
    </source>
</evidence>
<sequence>MPLIDVALLLLVAVVWGFNFIVIKIGIQNFPPILFSALRFLFAALPLVFFLPRPAVSWRIVVGIGLVLGVVKFSLLFIAMDVGLSPGLASLLLQSQVFFTVALAAVFYGTRPRSTQVAGILLAFAGMAVIAGTVDASFTYLGLGLALASGLAWAFSNMLTRAAGNVDMLALMVWASLVPPIPLALISLATEGWERDVVALQALSWQGVGAVVYIAYVATIFGFGVWGLMIRKHGVSTVAPFSLLVPIFGMSFSALVLGESFGPLRLAGALLVVCGLILTVLGPRLIDRLRASPAAQKAG</sequence>